<dbReference type="GO" id="GO:0005829">
    <property type="term" value="C:cytosol"/>
    <property type="evidence" value="ECO:0007669"/>
    <property type="project" value="TreeGrafter"/>
</dbReference>
<dbReference type="Pfam" id="PF00316">
    <property type="entry name" value="FBPase"/>
    <property type="match status" value="1"/>
</dbReference>
<name>A0A1F7S3K6_9BACT</name>
<dbReference type="CDD" id="cd00354">
    <property type="entry name" value="FBPase"/>
    <property type="match status" value="1"/>
</dbReference>
<evidence type="ECO:0000256" key="5">
    <source>
        <dbReference type="ARBA" id="ARBA00022490"/>
    </source>
</evidence>
<dbReference type="GO" id="GO:0006002">
    <property type="term" value="P:fructose 6-phosphate metabolic process"/>
    <property type="evidence" value="ECO:0007669"/>
    <property type="project" value="TreeGrafter"/>
</dbReference>
<dbReference type="PANTHER" id="PTHR11556:SF35">
    <property type="entry name" value="SEDOHEPTULOSE-1,7-BISPHOSPHATASE, CHLOROPLASTIC"/>
    <property type="match status" value="1"/>
</dbReference>
<dbReference type="Proteomes" id="UP000179266">
    <property type="component" value="Unassembled WGS sequence"/>
</dbReference>
<dbReference type="FunFam" id="3.40.190.80:FF:000001">
    <property type="entry name" value="Fructose-1,6-bisphosphatase class 1"/>
    <property type="match status" value="1"/>
</dbReference>
<feature type="binding site" evidence="12">
    <location>
        <position position="277"/>
    </location>
    <ligand>
        <name>substrate</name>
    </ligand>
</feature>
<evidence type="ECO:0000256" key="6">
    <source>
        <dbReference type="ARBA" id="ARBA00022723"/>
    </source>
</evidence>
<feature type="binding site" evidence="12">
    <location>
        <position position="210"/>
    </location>
    <ligand>
        <name>substrate</name>
    </ligand>
</feature>
<dbReference type="AlphaFoldDB" id="A0A1F7S3K6"/>
<evidence type="ECO:0000259" key="15">
    <source>
        <dbReference type="Pfam" id="PF18913"/>
    </source>
</evidence>
<dbReference type="PRINTS" id="PR00115">
    <property type="entry name" value="F16BPHPHTASE"/>
</dbReference>
<dbReference type="GO" id="GO:0042132">
    <property type="term" value="F:fructose 1,6-bisphosphate 1-phosphatase activity"/>
    <property type="evidence" value="ECO:0007669"/>
    <property type="project" value="UniProtKB-UniRule"/>
</dbReference>
<dbReference type="Pfam" id="PF18913">
    <property type="entry name" value="FBPase_C"/>
    <property type="match status" value="1"/>
</dbReference>
<evidence type="ECO:0000256" key="13">
    <source>
        <dbReference type="RuleBase" id="RU000508"/>
    </source>
</evidence>
<feature type="binding site" evidence="12">
    <location>
        <position position="115"/>
    </location>
    <ligand>
        <name>Mg(2+)</name>
        <dbReference type="ChEBI" id="CHEBI:18420"/>
        <label>1</label>
    </ligand>
</feature>
<dbReference type="Gene3D" id="3.40.190.80">
    <property type="match status" value="1"/>
</dbReference>
<keyword evidence="9 12" id="KW-0119">Carbohydrate metabolism</keyword>
<comment type="similarity">
    <text evidence="3 12 13">Belongs to the FBPase class 1 family.</text>
</comment>
<comment type="subcellular location">
    <subcellularLocation>
        <location evidence="12">Cytoplasm</location>
    </subcellularLocation>
</comment>
<evidence type="ECO:0000256" key="11">
    <source>
        <dbReference type="ARBA" id="ARBA00081210"/>
    </source>
</evidence>
<evidence type="ECO:0000256" key="8">
    <source>
        <dbReference type="ARBA" id="ARBA00022842"/>
    </source>
</evidence>
<dbReference type="InterPro" id="IPR033391">
    <property type="entry name" value="FBPase_N"/>
</dbReference>
<comment type="caution">
    <text evidence="16">The sequence shown here is derived from an EMBL/GenBank/DDBJ whole genome shotgun (WGS) entry which is preliminary data.</text>
</comment>
<evidence type="ECO:0000256" key="7">
    <source>
        <dbReference type="ARBA" id="ARBA00022801"/>
    </source>
</evidence>
<comment type="caution">
    <text evidence="12">Lacks conserved residue(s) required for the propagation of feature annotation.</text>
</comment>
<keyword evidence="6 12" id="KW-0479">Metal-binding</keyword>
<dbReference type="EMBL" id="MGDD01000063">
    <property type="protein sequence ID" value="OGL47677.1"/>
    <property type="molecule type" value="Genomic_DNA"/>
</dbReference>
<dbReference type="HAMAP" id="MF_01855">
    <property type="entry name" value="FBPase_class1"/>
    <property type="match status" value="1"/>
</dbReference>
<dbReference type="PIRSF" id="PIRSF500210">
    <property type="entry name" value="FBPtase"/>
    <property type="match status" value="1"/>
</dbReference>
<feature type="binding site" evidence="12">
    <location>
        <position position="283"/>
    </location>
    <ligand>
        <name>Mg(2+)</name>
        <dbReference type="ChEBI" id="CHEBI:18420"/>
        <label>2</label>
    </ligand>
</feature>
<comment type="pathway">
    <text evidence="2">Carbohydrate biosynthesis; Calvin cycle.</text>
</comment>
<evidence type="ECO:0000256" key="12">
    <source>
        <dbReference type="HAMAP-Rule" id="MF_01855"/>
    </source>
</evidence>
<comment type="catalytic activity">
    <reaction evidence="1 12">
        <text>beta-D-fructose 1,6-bisphosphate + H2O = beta-D-fructose 6-phosphate + phosphate</text>
        <dbReference type="Rhea" id="RHEA:11064"/>
        <dbReference type="ChEBI" id="CHEBI:15377"/>
        <dbReference type="ChEBI" id="CHEBI:32966"/>
        <dbReference type="ChEBI" id="CHEBI:43474"/>
        <dbReference type="ChEBI" id="CHEBI:57634"/>
        <dbReference type="EC" id="3.1.3.11"/>
    </reaction>
</comment>
<feature type="binding site" evidence="12">
    <location>
        <position position="243"/>
    </location>
    <ligand>
        <name>substrate</name>
    </ligand>
</feature>
<dbReference type="EC" id="3.1.3.11" evidence="4 12"/>
<dbReference type="Gene3D" id="3.30.540.10">
    <property type="entry name" value="Fructose-1,6-Bisphosphatase, subunit A, domain 1"/>
    <property type="match status" value="1"/>
</dbReference>
<evidence type="ECO:0000313" key="17">
    <source>
        <dbReference type="Proteomes" id="UP000179266"/>
    </source>
</evidence>
<evidence type="ECO:0000256" key="1">
    <source>
        <dbReference type="ARBA" id="ARBA00001273"/>
    </source>
</evidence>
<comment type="subunit">
    <text evidence="12">Homotetramer.</text>
</comment>
<dbReference type="NCBIfam" id="NF006778">
    <property type="entry name" value="PRK09293.1-1"/>
    <property type="match status" value="1"/>
</dbReference>
<dbReference type="PANTHER" id="PTHR11556">
    <property type="entry name" value="FRUCTOSE-1,6-BISPHOSPHATASE-RELATED"/>
    <property type="match status" value="1"/>
</dbReference>
<feature type="binding site" evidence="12">
    <location>
        <position position="118"/>
    </location>
    <ligand>
        <name>Mg(2+)</name>
        <dbReference type="ChEBI" id="CHEBI:18420"/>
        <label>2</label>
    </ligand>
</feature>
<accession>A0A1F7S3K6</accession>
<dbReference type="GO" id="GO:0000287">
    <property type="term" value="F:magnesium ion binding"/>
    <property type="evidence" value="ECO:0007669"/>
    <property type="project" value="UniProtKB-UniRule"/>
</dbReference>
<keyword evidence="5 12" id="KW-0963">Cytoplasm</keyword>
<feature type="binding site" evidence="12">
    <location>
        <position position="115"/>
    </location>
    <ligand>
        <name>Mg(2+)</name>
        <dbReference type="ChEBI" id="CHEBI:18420"/>
        <label>2</label>
    </ligand>
</feature>
<evidence type="ECO:0000256" key="9">
    <source>
        <dbReference type="ARBA" id="ARBA00023277"/>
    </source>
</evidence>
<dbReference type="GO" id="GO:0006000">
    <property type="term" value="P:fructose metabolic process"/>
    <property type="evidence" value="ECO:0007669"/>
    <property type="project" value="TreeGrafter"/>
</dbReference>
<dbReference type="NCBIfam" id="NF006779">
    <property type="entry name" value="PRK09293.1-3"/>
    <property type="match status" value="1"/>
</dbReference>
<dbReference type="PROSITE" id="PS00124">
    <property type="entry name" value="FBPASE"/>
    <property type="match status" value="1"/>
</dbReference>
<evidence type="ECO:0000256" key="4">
    <source>
        <dbReference type="ARBA" id="ARBA00013093"/>
    </source>
</evidence>
<gene>
    <name evidence="12" type="primary">fbp</name>
    <name evidence="16" type="ORF">A2161_19785</name>
</gene>
<dbReference type="InterPro" id="IPR028343">
    <property type="entry name" value="FBPtase"/>
</dbReference>
<sequence>MGNSIMTLSRFVMERQRQFPGATGQFTELLGQIMLAGKIISWETNKAGLVNILGMTGKKNIQGELVQKLDEYANDIFYKVLAHSGHLCVMASEEDADIILIPQGYPRGKYVLLFDPLDGSSCIDANVSVGSIFSIHRKLTKGEDGNEVDCLQPGIKQVAAGYIIYGSSTMFVYTTGDGVHGFTLDPAFGEFLLSHENIRIPEKGKIYSTNEGNFDKWPKGTQNYIKYLKQDDPQTRRPYSSRYIGSLVSDFHRNILYGGIFLYPEIRTADETKYRGKLRLLYEAAPLSFVVENAGGLASTGKERILDIQPTEIHQRVPLIIGSKLDVLEYEKFYQQTENDI</sequence>
<evidence type="ECO:0000256" key="2">
    <source>
        <dbReference type="ARBA" id="ARBA00005215"/>
    </source>
</evidence>
<organism evidence="16 17">
    <name type="scientific">Candidatus Schekmanbacteria bacterium RBG_13_48_7</name>
    <dbReference type="NCBI Taxonomy" id="1817878"/>
    <lineage>
        <taxon>Bacteria</taxon>
        <taxon>Candidatus Schekmaniibacteriota</taxon>
    </lineage>
</organism>
<keyword evidence="7 12" id="KW-0378">Hydrolase</keyword>
<evidence type="ECO:0000256" key="10">
    <source>
        <dbReference type="ARBA" id="ARBA00072069"/>
    </source>
</evidence>
<dbReference type="FunFam" id="3.30.540.10:FF:000002">
    <property type="entry name" value="Fructose-1,6-bisphosphatase class 1"/>
    <property type="match status" value="1"/>
</dbReference>
<dbReference type="InterPro" id="IPR044015">
    <property type="entry name" value="FBPase_C_dom"/>
</dbReference>
<feature type="domain" description="Fructose-1-6-bisphosphatase class I N-terminal" evidence="14">
    <location>
        <begin position="6"/>
        <end position="196"/>
    </location>
</feature>
<feature type="domain" description="Fructose-1-6-bisphosphatase class 1 C-terminal" evidence="15">
    <location>
        <begin position="200"/>
        <end position="334"/>
    </location>
</feature>
<feature type="binding site" evidence="12">
    <location>
        <position position="117"/>
    </location>
    <ligand>
        <name>Mg(2+)</name>
        <dbReference type="ChEBI" id="CHEBI:18420"/>
        <label>1</label>
    </ligand>
</feature>
<evidence type="ECO:0000313" key="16">
    <source>
        <dbReference type="EMBL" id="OGL47677.1"/>
    </source>
</evidence>
<feature type="binding site" evidence="12">
    <location>
        <position position="93"/>
    </location>
    <ligand>
        <name>Mg(2+)</name>
        <dbReference type="ChEBI" id="CHEBI:18420"/>
        <label>1</label>
    </ligand>
</feature>
<protein>
    <recommendedName>
        <fullName evidence="10 12">Fructose-1,6-bisphosphatase class 1</fullName>
        <shortName evidence="12">FBPase class 1</shortName>
        <ecNumber evidence="4 12">3.1.3.11</ecNumber>
    </recommendedName>
    <alternativeName>
        <fullName evidence="11 12">D-fructose-1,6-bisphosphate 1-phosphohydrolase class 1</fullName>
    </alternativeName>
</protein>
<dbReference type="GO" id="GO:0005986">
    <property type="term" value="P:sucrose biosynthetic process"/>
    <property type="evidence" value="ECO:0007669"/>
    <property type="project" value="TreeGrafter"/>
</dbReference>
<dbReference type="InterPro" id="IPR020548">
    <property type="entry name" value="Fructose_bisphosphatase_AS"/>
</dbReference>
<reference evidence="16 17" key="1">
    <citation type="journal article" date="2016" name="Nat. Commun.">
        <title>Thousands of microbial genomes shed light on interconnected biogeochemical processes in an aquifer system.</title>
        <authorList>
            <person name="Anantharaman K."/>
            <person name="Brown C.T."/>
            <person name="Hug L.A."/>
            <person name="Sharon I."/>
            <person name="Castelle C.J."/>
            <person name="Probst A.J."/>
            <person name="Thomas B.C."/>
            <person name="Singh A."/>
            <person name="Wilkins M.J."/>
            <person name="Karaoz U."/>
            <person name="Brodie E.L."/>
            <person name="Williams K.H."/>
            <person name="Hubbard S.S."/>
            <person name="Banfield J.F."/>
        </authorList>
    </citation>
    <scope>NUCLEOTIDE SEQUENCE [LARGE SCALE GENOMIC DNA]</scope>
</reference>
<dbReference type="PIRSF" id="PIRSF000904">
    <property type="entry name" value="FBPtase_SBPase"/>
    <property type="match status" value="1"/>
</dbReference>
<proteinExistence type="inferred from homology"/>
<dbReference type="SUPFAM" id="SSF56655">
    <property type="entry name" value="Carbohydrate phosphatase"/>
    <property type="match status" value="1"/>
</dbReference>
<feature type="binding site" evidence="12">
    <location>
        <begin position="118"/>
        <end position="121"/>
    </location>
    <ligand>
        <name>substrate</name>
    </ligand>
</feature>
<keyword evidence="8 12" id="KW-0460">Magnesium</keyword>
<dbReference type="GO" id="GO:0006094">
    <property type="term" value="P:gluconeogenesis"/>
    <property type="evidence" value="ECO:0007669"/>
    <property type="project" value="UniProtKB-UniRule"/>
</dbReference>
<comment type="cofactor">
    <cofactor evidence="12">
        <name>Mg(2+)</name>
        <dbReference type="ChEBI" id="CHEBI:18420"/>
    </cofactor>
    <text evidence="12">Binds 2 magnesium ions per subunit.</text>
</comment>
<dbReference type="InterPro" id="IPR000146">
    <property type="entry name" value="FBPase_class-1"/>
</dbReference>
<evidence type="ECO:0000259" key="14">
    <source>
        <dbReference type="Pfam" id="PF00316"/>
    </source>
</evidence>
<evidence type="ECO:0000256" key="3">
    <source>
        <dbReference type="ARBA" id="ARBA00010941"/>
    </source>
</evidence>
<dbReference type="GO" id="GO:0030388">
    <property type="term" value="P:fructose 1,6-bisphosphate metabolic process"/>
    <property type="evidence" value="ECO:0007669"/>
    <property type="project" value="TreeGrafter"/>
</dbReference>